<proteinExistence type="predicted"/>
<evidence type="ECO:0000256" key="3">
    <source>
        <dbReference type="SAM" id="SignalP"/>
    </source>
</evidence>
<comment type="caution">
    <text evidence="4">The sequence shown here is derived from an EMBL/GenBank/DDBJ whole genome shotgun (WGS) entry which is preliminary data.</text>
</comment>
<feature type="region of interest" description="Disordered" evidence="1">
    <location>
        <begin position="30"/>
        <end position="57"/>
    </location>
</feature>
<organism evidence="4 5">
    <name type="scientific">Cirrhinus molitorella</name>
    <name type="common">mud carp</name>
    <dbReference type="NCBI Taxonomy" id="172907"/>
    <lineage>
        <taxon>Eukaryota</taxon>
        <taxon>Metazoa</taxon>
        <taxon>Chordata</taxon>
        <taxon>Craniata</taxon>
        <taxon>Vertebrata</taxon>
        <taxon>Euteleostomi</taxon>
        <taxon>Actinopterygii</taxon>
        <taxon>Neopterygii</taxon>
        <taxon>Teleostei</taxon>
        <taxon>Ostariophysi</taxon>
        <taxon>Cypriniformes</taxon>
        <taxon>Cyprinidae</taxon>
        <taxon>Labeoninae</taxon>
        <taxon>Labeonini</taxon>
        <taxon>Cirrhinus</taxon>
    </lineage>
</organism>
<feature type="signal peptide" evidence="3">
    <location>
        <begin position="1"/>
        <end position="23"/>
    </location>
</feature>
<evidence type="ECO:0000313" key="5">
    <source>
        <dbReference type="Proteomes" id="UP001187343"/>
    </source>
</evidence>
<dbReference type="EMBL" id="JAUYZG010000016">
    <property type="protein sequence ID" value="KAK2886153.1"/>
    <property type="molecule type" value="Genomic_DNA"/>
</dbReference>
<sequence length="324" mass="35245">MRAYCVLLHIFAAFLLCDYGVFLTPGTSPSEMPATATSDMSNSSSIGTTAEPTTVGNDSRLLESGIETDQSNNSFPSYPQTTQSIKNAPINESILDGTHTNVSSKDNLGKEDESGSKKIFSTAQPKQSFTDGAKAADNKGSETAGIILLVFILMLIVCLLVILYFLRRKARSYSFDLTRLDITPNDYVDTPLRNDQQGISYEQTTKDLPVCLDYINEDKAEEKTNSMANGSVGEQAEQTPTSETDYGNFPEENSFSSVSSLASPTKKVEFNLDLDLLGSDSELNCTTEAEATDAEQNENNNNAGQETPAQIFTEISLDEPKEHA</sequence>
<evidence type="ECO:0000313" key="4">
    <source>
        <dbReference type="EMBL" id="KAK2886153.1"/>
    </source>
</evidence>
<keyword evidence="2" id="KW-1133">Transmembrane helix</keyword>
<feature type="compositionally biased region" description="Polar residues" evidence="1">
    <location>
        <begin position="236"/>
        <end position="257"/>
    </location>
</feature>
<feature type="compositionally biased region" description="Low complexity" evidence="1">
    <location>
        <begin position="297"/>
        <end position="307"/>
    </location>
</feature>
<keyword evidence="2" id="KW-0472">Membrane</keyword>
<dbReference type="AlphaFoldDB" id="A0AA88PMP7"/>
<feature type="compositionally biased region" description="Basic and acidic residues" evidence="1">
    <location>
        <begin position="107"/>
        <end position="116"/>
    </location>
</feature>
<feature type="chain" id="PRO_5041739577" evidence="3">
    <location>
        <begin position="24"/>
        <end position="324"/>
    </location>
</feature>
<reference evidence="4" key="1">
    <citation type="submission" date="2023-08" db="EMBL/GenBank/DDBJ databases">
        <title>Chromosome-level Genome Assembly of mud carp (Cirrhinus molitorella).</title>
        <authorList>
            <person name="Liu H."/>
        </authorList>
    </citation>
    <scope>NUCLEOTIDE SEQUENCE</scope>
    <source>
        <strain evidence="4">Prfri</strain>
        <tissue evidence="4">Muscle</tissue>
    </source>
</reference>
<keyword evidence="2" id="KW-0812">Transmembrane</keyword>
<feature type="transmembrane region" description="Helical" evidence="2">
    <location>
        <begin position="144"/>
        <end position="166"/>
    </location>
</feature>
<feature type="region of interest" description="Disordered" evidence="1">
    <location>
        <begin position="288"/>
        <end position="324"/>
    </location>
</feature>
<feature type="region of interest" description="Disordered" evidence="1">
    <location>
        <begin position="224"/>
        <end position="257"/>
    </location>
</feature>
<evidence type="ECO:0000256" key="2">
    <source>
        <dbReference type="SAM" id="Phobius"/>
    </source>
</evidence>
<evidence type="ECO:0000256" key="1">
    <source>
        <dbReference type="SAM" id="MobiDB-lite"/>
    </source>
</evidence>
<gene>
    <name evidence="4" type="ORF">Q8A67_016990</name>
</gene>
<accession>A0AA88PMP7</accession>
<dbReference type="Proteomes" id="UP001187343">
    <property type="component" value="Unassembled WGS sequence"/>
</dbReference>
<keyword evidence="5" id="KW-1185">Reference proteome</keyword>
<protein>
    <submittedName>
        <fullName evidence="4">Uncharacterized protein</fullName>
    </submittedName>
</protein>
<keyword evidence="3" id="KW-0732">Signal</keyword>
<feature type="region of interest" description="Disordered" evidence="1">
    <location>
        <begin position="96"/>
        <end position="125"/>
    </location>
</feature>
<name>A0AA88PMP7_9TELE</name>